<proteinExistence type="predicted"/>
<keyword evidence="3" id="KW-1185">Reference proteome</keyword>
<dbReference type="RefSeq" id="WP_131417639.1">
    <property type="nucleotide sequence ID" value="NZ_SJXE01000021.1"/>
</dbReference>
<evidence type="ECO:0000256" key="1">
    <source>
        <dbReference type="SAM" id="MobiDB-lite"/>
    </source>
</evidence>
<feature type="region of interest" description="Disordered" evidence="1">
    <location>
        <begin position="192"/>
        <end position="219"/>
    </location>
</feature>
<name>A0ABY2AFF7_9GAMM</name>
<evidence type="ECO:0000313" key="3">
    <source>
        <dbReference type="Proteomes" id="UP000292554"/>
    </source>
</evidence>
<dbReference type="EMBL" id="SJXE01000021">
    <property type="protein sequence ID" value="TCI01115.1"/>
    <property type="molecule type" value="Genomic_DNA"/>
</dbReference>
<protein>
    <recommendedName>
        <fullName evidence="4">DNA pilot protein</fullName>
    </recommendedName>
</protein>
<sequence>MARNRWIKIRTNDGKGVRYVRADRYESWKQEHLNDTYGSAARNHFIGGEDDKGSLKWNFDESDALYNGGSGGKANGFLDFFSNLFTKWSGTGMTDAEKDAADYNTQVGRENMELEKQMQLEIFNQTQSYEAQVRNMQAAGLNPALMFNGGASQSSVSGPSAQAGTATASPSGEFPNILGLVKTIMGASQLKSENKLRESQSEKNIADANAANASAGKSKTETELLEIDKRWAEVRNRIYTNEGLSRIKKNLSDITVNNGRIRLMDSEVSLNFKDIKLKDSQILVNEADAVLKGLDAAKARKLLPYAVEYYRADIMLKNAQTEQAKSSAISLHANALVSMAEAMIKEGLVSGGYVRKFLNNLDADTLEKSGLANLHTAQTGLTEQQTATSAATERAQNAQADYTETSQNFIVADKLIGYWTNFITLSADVIGAALPLL</sequence>
<feature type="compositionally biased region" description="Basic and acidic residues" evidence="1">
    <location>
        <begin position="192"/>
        <end position="205"/>
    </location>
</feature>
<organism evidence="2 3">
    <name type="scientific">Corallincola luteus</name>
    <dbReference type="NCBI Taxonomy" id="1775177"/>
    <lineage>
        <taxon>Bacteria</taxon>
        <taxon>Pseudomonadati</taxon>
        <taxon>Pseudomonadota</taxon>
        <taxon>Gammaproteobacteria</taxon>
        <taxon>Alteromonadales</taxon>
        <taxon>Psychromonadaceae</taxon>
        <taxon>Corallincola</taxon>
    </lineage>
</organism>
<evidence type="ECO:0008006" key="4">
    <source>
        <dbReference type="Google" id="ProtNLM"/>
    </source>
</evidence>
<accession>A0ABY2AFF7</accession>
<reference evidence="2 3" key="1">
    <citation type="submission" date="2019-02" db="EMBL/GenBank/DDBJ databases">
        <title>Corallincola luteus sp. nov., a marine bacterium isolated from surface sediment of Bohai Sea in China.</title>
        <authorList>
            <person name="Ren Q."/>
        </authorList>
    </citation>
    <scope>NUCLEOTIDE SEQUENCE [LARGE SCALE GENOMIC DNA]</scope>
    <source>
        <strain evidence="2 3">DASS28</strain>
    </source>
</reference>
<dbReference type="Proteomes" id="UP000292554">
    <property type="component" value="Unassembled WGS sequence"/>
</dbReference>
<comment type="caution">
    <text evidence="2">The sequence shown here is derived from an EMBL/GenBank/DDBJ whole genome shotgun (WGS) entry which is preliminary data.</text>
</comment>
<gene>
    <name evidence="2" type="ORF">EZV61_19210</name>
</gene>
<evidence type="ECO:0000313" key="2">
    <source>
        <dbReference type="EMBL" id="TCI01115.1"/>
    </source>
</evidence>
<feature type="compositionally biased region" description="Low complexity" evidence="1">
    <location>
        <begin position="206"/>
        <end position="215"/>
    </location>
</feature>